<keyword evidence="15" id="KW-0961">Cell wall biogenesis/degradation</keyword>
<evidence type="ECO:0000256" key="15">
    <source>
        <dbReference type="ARBA" id="ARBA00023316"/>
    </source>
</evidence>
<dbReference type="FunCoup" id="F0S0B7">
    <property type="interactions" value="271"/>
</dbReference>
<evidence type="ECO:0000256" key="12">
    <source>
        <dbReference type="ARBA" id="ARBA00022984"/>
    </source>
</evidence>
<dbReference type="InterPro" id="IPR012338">
    <property type="entry name" value="Beta-lactam/transpept-like"/>
</dbReference>
<dbReference type="GO" id="GO:0008658">
    <property type="term" value="F:penicillin binding"/>
    <property type="evidence" value="ECO:0007669"/>
    <property type="project" value="InterPro"/>
</dbReference>
<dbReference type="STRING" id="868864.Dester_1160"/>
<evidence type="ECO:0000256" key="4">
    <source>
        <dbReference type="ARBA" id="ARBA00007739"/>
    </source>
</evidence>
<dbReference type="Pfam" id="PF00905">
    <property type="entry name" value="Transpeptidase"/>
    <property type="match status" value="1"/>
</dbReference>
<keyword evidence="8 21" id="KW-0328">Glycosyltransferase</keyword>
<evidence type="ECO:0000256" key="1">
    <source>
        <dbReference type="ARBA" id="ARBA00004236"/>
    </source>
</evidence>
<keyword evidence="9 21" id="KW-0808">Transferase</keyword>
<dbReference type="FunFam" id="1.10.3810.10:FF:000001">
    <property type="entry name" value="Penicillin-binding protein 1A"/>
    <property type="match status" value="1"/>
</dbReference>
<dbReference type="GO" id="GO:0006508">
    <property type="term" value="P:proteolysis"/>
    <property type="evidence" value="ECO:0007669"/>
    <property type="project" value="UniProtKB-KW"/>
</dbReference>
<evidence type="ECO:0000256" key="14">
    <source>
        <dbReference type="ARBA" id="ARBA00023268"/>
    </source>
</evidence>
<evidence type="ECO:0000256" key="18">
    <source>
        <dbReference type="SAM" id="SignalP"/>
    </source>
</evidence>
<dbReference type="EMBL" id="CP002543">
    <property type="protein sequence ID" value="ADY73796.1"/>
    <property type="molecule type" value="Genomic_DNA"/>
</dbReference>
<dbReference type="HOGENOM" id="CLU_006354_2_7_0"/>
<dbReference type="RefSeq" id="WP_013638748.1">
    <property type="nucleotide sequence ID" value="NC_015185.1"/>
</dbReference>
<keyword evidence="13" id="KW-0472">Membrane</keyword>
<accession>F0S0B7</accession>
<comment type="similarity">
    <text evidence="3">In the C-terminal section; belongs to the transpeptidase family.</text>
</comment>
<keyword evidence="12" id="KW-0573">Peptidoglycan synthesis</keyword>
<evidence type="ECO:0000313" key="21">
    <source>
        <dbReference type="EMBL" id="ADY73796.1"/>
    </source>
</evidence>
<dbReference type="InterPro" id="IPR001264">
    <property type="entry name" value="Glyco_trans_51"/>
</dbReference>
<evidence type="ECO:0000256" key="8">
    <source>
        <dbReference type="ARBA" id="ARBA00022676"/>
    </source>
</evidence>
<sequence>MNRFFLLICFFMLSINALASSEYKEKLLPKFASTIYDRDGHIIGFFYKGKFRIYASYKEIPENLIRAVITAEDERFFEHKGIDPLGILRAAVTDISKGKVVQGGSTITQQLAKMVYLSPKRTVERKLKELALARELEEKLTKKEILELYLNYVYLSNGAYGVKAAAWVLFGVSDLKQLTLAQCALLAGIIRGPEYYNPFKHPVRAKKRRDFILKKMLKAGYISRKEYEKAINEPLTPLEKPNKPKTAGYELDLVKFEIARKGLVPYNSIFTSGYRIKTTIDEEIQKFAQEILSKYDQKYSEIHKLEDLQCAGMAINKKGEVLFVVGGKDYKTSKFNRAFQVLRPIGSTAKPMTYLTAFQNGWSPLDFVPNEPLEIPTGQIDNETGEEKIWKPENYSGKFTPFIQVREALIHSVNVATIYLALNFPQKIRKNMIAFELIKKDSPFDLSYVLGSFPANLYRIIRAYSAIQDNGILKEPYVVTEIRSKNGKIIYKGYPTIKPVSDPFSIQLIRSILQDVVKEGTAKRISYLTKWFDVAGKTGTTNDWRDTYFTGFTTSFIMSIWFGRDSYETMWKGATGGGVAAPPWAEIAKELCSKYGCEQFEPPYEEIVKNYPLPTHFPEEEMKEAYYDELINSLGEKADKAKIQ</sequence>
<dbReference type="GO" id="GO:0005886">
    <property type="term" value="C:plasma membrane"/>
    <property type="evidence" value="ECO:0007669"/>
    <property type="project" value="UniProtKB-SubCell"/>
</dbReference>
<dbReference type="InterPro" id="IPR001460">
    <property type="entry name" value="PCN-bd_Tpept"/>
</dbReference>
<gene>
    <name evidence="21" type="ordered locus">Dester_1160</name>
</gene>
<comment type="subcellular location">
    <subcellularLocation>
        <location evidence="1">Cell membrane</location>
    </subcellularLocation>
</comment>
<evidence type="ECO:0000256" key="6">
    <source>
        <dbReference type="ARBA" id="ARBA00022645"/>
    </source>
</evidence>
<dbReference type="Pfam" id="PF00912">
    <property type="entry name" value="Transgly"/>
    <property type="match status" value="1"/>
</dbReference>
<name>F0S0B7_DESTD</name>
<dbReference type="SUPFAM" id="SSF56601">
    <property type="entry name" value="beta-lactamase/transpeptidase-like"/>
    <property type="match status" value="1"/>
</dbReference>
<dbReference type="Gene3D" id="3.40.710.10">
    <property type="entry name" value="DD-peptidase/beta-lactamase superfamily"/>
    <property type="match status" value="1"/>
</dbReference>
<evidence type="ECO:0000259" key="20">
    <source>
        <dbReference type="Pfam" id="PF00912"/>
    </source>
</evidence>
<keyword evidence="18" id="KW-0732">Signal</keyword>
<evidence type="ECO:0000256" key="9">
    <source>
        <dbReference type="ARBA" id="ARBA00022679"/>
    </source>
</evidence>
<feature type="domain" description="Penicillin-binding protein transpeptidase" evidence="19">
    <location>
        <begin position="313"/>
        <end position="545"/>
    </location>
</feature>
<evidence type="ECO:0000256" key="5">
    <source>
        <dbReference type="ARBA" id="ARBA00022475"/>
    </source>
</evidence>
<evidence type="ECO:0000313" key="22">
    <source>
        <dbReference type="Proteomes" id="UP000007102"/>
    </source>
</evidence>
<dbReference type="InParanoid" id="F0S0B7"/>
<keyword evidence="6" id="KW-0121">Carboxypeptidase</keyword>
<evidence type="ECO:0000256" key="17">
    <source>
        <dbReference type="ARBA" id="ARBA00049902"/>
    </source>
</evidence>
<dbReference type="PANTHER" id="PTHR32282:SF11">
    <property type="entry name" value="PENICILLIN-BINDING PROTEIN 1B"/>
    <property type="match status" value="1"/>
</dbReference>
<reference evidence="22" key="2">
    <citation type="submission" date="2011-02" db="EMBL/GenBank/DDBJ databases">
        <title>The complete genome of Desulfurobacterium thermolithotrophum DSM 11699.</title>
        <authorList>
            <consortium name="US DOE Joint Genome Institute (JGI-PGF)"/>
            <person name="Lucas S."/>
            <person name="Copeland A."/>
            <person name="Lapidus A."/>
            <person name="Bruce D."/>
            <person name="Goodwin L."/>
            <person name="Pitluck S."/>
            <person name="Kyrpides N."/>
            <person name="Mavromatis K."/>
            <person name="Pagani I."/>
            <person name="Ivanova N."/>
            <person name="Mikhailova N."/>
            <person name="Daligault H."/>
            <person name="Detter J.C."/>
            <person name="Tapia R."/>
            <person name="Han C."/>
            <person name="Land M."/>
            <person name="Hauser L."/>
            <person name="Markowitz V."/>
            <person name="Cheng J.-F."/>
            <person name="Hugenholtz P."/>
            <person name="Woyke T."/>
            <person name="Wu D."/>
            <person name="Spring S."/>
            <person name="Brambilla E."/>
            <person name="Klenk H.-P."/>
            <person name="Eisen J.A."/>
        </authorList>
    </citation>
    <scope>NUCLEOTIDE SEQUENCE [LARGE SCALE GENOMIC DNA]</scope>
    <source>
        <strain evidence="22">DSM 11699 / BSA</strain>
    </source>
</reference>
<dbReference type="AlphaFoldDB" id="F0S0B7"/>
<protein>
    <submittedName>
        <fullName evidence="21">Peptidoglycan glycosyltransferase</fullName>
        <ecNumber evidence="21">2.4.1.129</ecNumber>
    </submittedName>
</protein>
<dbReference type="InterPro" id="IPR050396">
    <property type="entry name" value="Glycosyltr_51/Transpeptidase"/>
</dbReference>
<dbReference type="PANTHER" id="PTHR32282">
    <property type="entry name" value="BINDING PROTEIN TRANSPEPTIDASE, PUTATIVE-RELATED"/>
    <property type="match status" value="1"/>
</dbReference>
<organism evidence="21 22">
    <name type="scientific">Desulfurobacterium thermolithotrophum (strain DSM 11699 / BSA)</name>
    <dbReference type="NCBI Taxonomy" id="868864"/>
    <lineage>
        <taxon>Bacteria</taxon>
        <taxon>Pseudomonadati</taxon>
        <taxon>Aquificota</taxon>
        <taxon>Aquificia</taxon>
        <taxon>Desulfurobacteriales</taxon>
        <taxon>Desulfurobacteriaceae</taxon>
        <taxon>Desulfurobacterium</taxon>
    </lineage>
</organism>
<dbReference type="Proteomes" id="UP000007102">
    <property type="component" value="Chromosome"/>
</dbReference>
<dbReference type="GO" id="GO:0071555">
    <property type="term" value="P:cell wall organization"/>
    <property type="evidence" value="ECO:0007669"/>
    <property type="project" value="UniProtKB-KW"/>
</dbReference>
<dbReference type="KEGG" id="dte:Dester_1160"/>
<dbReference type="eggNOG" id="COG0744">
    <property type="taxonomic scope" value="Bacteria"/>
</dbReference>
<feature type="domain" description="Glycosyl transferase family 51" evidence="20">
    <location>
        <begin position="42"/>
        <end position="216"/>
    </location>
</feature>
<dbReference type="SUPFAM" id="SSF53955">
    <property type="entry name" value="Lysozyme-like"/>
    <property type="match status" value="1"/>
</dbReference>
<evidence type="ECO:0000256" key="10">
    <source>
        <dbReference type="ARBA" id="ARBA00022801"/>
    </source>
</evidence>
<evidence type="ECO:0000256" key="3">
    <source>
        <dbReference type="ARBA" id="ARBA00007090"/>
    </source>
</evidence>
<keyword evidence="11" id="KW-0133">Cell shape</keyword>
<keyword evidence="22" id="KW-1185">Reference proteome</keyword>
<dbReference type="GO" id="GO:0008360">
    <property type="term" value="P:regulation of cell shape"/>
    <property type="evidence" value="ECO:0007669"/>
    <property type="project" value="UniProtKB-KW"/>
</dbReference>
<comment type="catalytic activity">
    <reaction evidence="16">
        <text>Preferential cleavage: (Ac)2-L-Lys-D-Ala-|-D-Ala. Also transpeptidation of peptidyl-alanyl moieties that are N-acyl substituents of D-alanine.</text>
        <dbReference type="EC" id="3.4.16.4"/>
    </reaction>
</comment>
<keyword evidence="14" id="KW-0511">Multifunctional enzyme</keyword>
<evidence type="ECO:0000256" key="7">
    <source>
        <dbReference type="ARBA" id="ARBA00022670"/>
    </source>
</evidence>
<dbReference type="GO" id="GO:0030288">
    <property type="term" value="C:outer membrane-bounded periplasmic space"/>
    <property type="evidence" value="ECO:0007669"/>
    <property type="project" value="TreeGrafter"/>
</dbReference>
<evidence type="ECO:0000256" key="2">
    <source>
        <dbReference type="ARBA" id="ARBA00004752"/>
    </source>
</evidence>
<dbReference type="InterPro" id="IPR023346">
    <property type="entry name" value="Lysozyme-like_dom_sf"/>
</dbReference>
<comment type="catalytic activity">
    <reaction evidence="17">
        <text>[GlcNAc-(1-&gt;4)-Mur2Ac(oyl-L-Ala-gamma-D-Glu-L-Lys-D-Ala-D-Ala)](n)-di-trans,octa-cis-undecaprenyl diphosphate + beta-D-GlcNAc-(1-&gt;4)-Mur2Ac(oyl-L-Ala-gamma-D-Glu-L-Lys-D-Ala-D-Ala)-di-trans,octa-cis-undecaprenyl diphosphate = [GlcNAc-(1-&gt;4)-Mur2Ac(oyl-L-Ala-gamma-D-Glu-L-Lys-D-Ala-D-Ala)](n+1)-di-trans,octa-cis-undecaprenyl diphosphate + di-trans,octa-cis-undecaprenyl diphosphate + H(+)</text>
        <dbReference type="Rhea" id="RHEA:23708"/>
        <dbReference type="Rhea" id="RHEA-COMP:9602"/>
        <dbReference type="Rhea" id="RHEA-COMP:9603"/>
        <dbReference type="ChEBI" id="CHEBI:15378"/>
        <dbReference type="ChEBI" id="CHEBI:58405"/>
        <dbReference type="ChEBI" id="CHEBI:60033"/>
        <dbReference type="ChEBI" id="CHEBI:78435"/>
        <dbReference type="EC" id="2.4.99.28"/>
    </reaction>
</comment>
<comment type="pathway">
    <text evidence="2">Cell wall biogenesis; peptidoglycan biosynthesis.</text>
</comment>
<keyword evidence="7" id="KW-0645">Protease</keyword>
<dbReference type="GO" id="GO:0009252">
    <property type="term" value="P:peptidoglycan biosynthetic process"/>
    <property type="evidence" value="ECO:0007669"/>
    <property type="project" value="UniProtKB-KW"/>
</dbReference>
<keyword evidence="5" id="KW-1003">Cell membrane</keyword>
<dbReference type="GO" id="GO:0009002">
    <property type="term" value="F:serine-type D-Ala-D-Ala carboxypeptidase activity"/>
    <property type="evidence" value="ECO:0007669"/>
    <property type="project" value="UniProtKB-EC"/>
</dbReference>
<proteinExistence type="inferred from homology"/>
<dbReference type="EC" id="2.4.1.129" evidence="21"/>
<dbReference type="GO" id="GO:0008955">
    <property type="term" value="F:peptidoglycan glycosyltransferase activity"/>
    <property type="evidence" value="ECO:0007669"/>
    <property type="project" value="UniProtKB-EC"/>
</dbReference>
<comment type="similarity">
    <text evidence="4">In the N-terminal section; belongs to the glycosyltransferase 51 family.</text>
</comment>
<reference evidence="21 22" key="1">
    <citation type="journal article" date="2011" name="Stand. Genomic Sci.">
        <title>Complete genome sequence of the thermophilic sulfur-reducer Desulfurobacterium thermolithotrophum type strain (BSA(T)) from a deep-sea hydrothermal vent.</title>
        <authorList>
            <person name="Goker M."/>
            <person name="Daligault H."/>
            <person name="Mwirichia R."/>
            <person name="Lapidus A."/>
            <person name="Lucas S."/>
            <person name="Deshpande S."/>
            <person name="Pagani I."/>
            <person name="Tapia R."/>
            <person name="Cheng J.F."/>
            <person name="Goodwin L."/>
            <person name="Pitluck S."/>
            <person name="Liolios K."/>
            <person name="Ivanova N."/>
            <person name="Mavromatis K."/>
            <person name="Mikhailova N."/>
            <person name="Pati A."/>
            <person name="Chen A."/>
            <person name="Palaniappan K."/>
            <person name="Han C."/>
            <person name="Land M."/>
            <person name="Hauser L."/>
            <person name="Pan C."/>
            <person name="Brambilla E.M."/>
            <person name="Rohde M."/>
            <person name="Spring S."/>
            <person name="Sikorski J."/>
            <person name="Wirth R."/>
            <person name="Detter J.C."/>
            <person name="Woyke T."/>
            <person name="Bristow J."/>
            <person name="Eisen J.A."/>
            <person name="Markowitz V."/>
            <person name="Hugenholtz P."/>
            <person name="Kyrpides N.C."/>
            <person name="Klenk H.P."/>
        </authorList>
    </citation>
    <scope>NUCLEOTIDE SEQUENCE [LARGE SCALE GENOMIC DNA]</scope>
    <source>
        <strain evidence="22">DSM 11699 / BSA</strain>
    </source>
</reference>
<dbReference type="InterPro" id="IPR036950">
    <property type="entry name" value="PBP_transglycosylase"/>
</dbReference>
<dbReference type="Gene3D" id="1.10.3810.10">
    <property type="entry name" value="Biosynthetic peptidoglycan transglycosylase-like"/>
    <property type="match status" value="1"/>
</dbReference>
<dbReference type="NCBIfam" id="TIGR02074">
    <property type="entry name" value="PBP_1a_fam"/>
    <property type="match status" value="1"/>
</dbReference>
<evidence type="ECO:0000259" key="19">
    <source>
        <dbReference type="Pfam" id="PF00905"/>
    </source>
</evidence>
<evidence type="ECO:0000256" key="16">
    <source>
        <dbReference type="ARBA" id="ARBA00034000"/>
    </source>
</evidence>
<keyword evidence="10" id="KW-0378">Hydrolase</keyword>
<evidence type="ECO:0000256" key="11">
    <source>
        <dbReference type="ARBA" id="ARBA00022960"/>
    </source>
</evidence>
<feature type="signal peptide" evidence="18">
    <location>
        <begin position="1"/>
        <end position="19"/>
    </location>
</feature>
<feature type="chain" id="PRO_5003256585" evidence="18">
    <location>
        <begin position="20"/>
        <end position="644"/>
    </location>
</feature>
<evidence type="ECO:0000256" key="13">
    <source>
        <dbReference type="ARBA" id="ARBA00023136"/>
    </source>
</evidence>